<feature type="domain" description="DNA helicase Pif1-like 2B" evidence="1">
    <location>
        <begin position="28"/>
        <end position="74"/>
    </location>
</feature>
<accession>A0A0L8HYI8</accession>
<reference evidence="2" key="1">
    <citation type="submission" date="2015-07" db="EMBL/GenBank/DDBJ databases">
        <title>MeaNS - Measles Nucleotide Surveillance Program.</title>
        <authorList>
            <person name="Tran T."/>
            <person name="Druce J."/>
        </authorList>
    </citation>
    <scope>NUCLEOTIDE SEQUENCE</scope>
    <source>
        <strain evidence="2">UCB-OBI-ISO-001</strain>
        <tissue evidence="2">Gonad</tissue>
    </source>
</reference>
<proteinExistence type="predicted"/>
<protein>
    <recommendedName>
        <fullName evidence="1">DNA helicase Pif1-like 2B domain-containing protein</fullName>
    </recommendedName>
</protein>
<dbReference type="GO" id="GO:0005657">
    <property type="term" value="C:replication fork"/>
    <property type="evidence" value="ECO:0007669"/>
    <property type="project" value="TreeGrafter"/>
</dbReference>
<dbReference type="GO" id="GO:0006260">
    <property type="term" value="P:DNA replication"/>
    <property type="evidence" value="ECO:0007669"/>
    <property type="project" value="TreeGrafter"/>
</dbReference>
<evidence type="ECO:0000313" key="2">
    <source>
        <dbReference type="EMBL" id="KOF94244.1"/>
    </source>
</evidence>
<dbReference type="STRING" id="37653.A0A0L8HYI8"/>
<name>A0A0L8HYI8_OCTBM</name>
<dbReference type="AlphaFoldDB" id="A0A0L8HYI8"/>
<dbReference type="PANTHER" id="PTHR23274">
    <property type="entry name" value="DNA HELICASE-RELATED"/>
    <property type="match status" value="1"/>
</dbReference>
<dbReference type="OrthoDB" id="6265497at2759"/>
<dbReference type="SUPFAM" id="SSF52540">
    <property type="entry name" value="P-loop containing nucleoside triphosphate hydrolases"/>
    <property type="match status" value="1"/>
</dbReference>
<dbReference type="Pfam" id="PF21530">
    <property type="entry name" value="Pif1_2B_dom"/>
    <property type="match status" value="1"/>
</dbReference>
<evidence type="ECO:0000259" key="1">
    <source>
        <dbReference type="Pfam" id="PF21530"/>
    </source>
</evidence>
<sequence>MPSETKTYLSTDSVTSYNEEAAQNYPMEFINSLTPSGMPPHRLNLKVGEIIMLLRNVSITQGLGNGTHLEVFQLHKHSTEASIISGSHSHTRVLIPRIKLTPGDANIPFVLHRTQFLVHLPYSMTINKAQGQTFIRVGIHLPQQCFTHG</sequence>
<dbReference type="InterPro" id="IPR027417">
    <property type="entry name" value="P-loop_NTPase"/>
</dbReference>
<dbReference type="InterPro" id="IPR049163">
    <property type="entry name" value="Pif1-like_2B_dom"/>
</dbReference>
<dbReference type="PANTHER" id="PTHR23274:SF51">
    <property type="entry name" value="OS03G0423850 PROTEIN"/>
    <property type="match status" value="1"/>
</dbReference>
<gene>
    <name evidence="2" type="ORF">OCBIM_22002380mg</name>
</gene>
<dbReference type="EMBL" id="KQ417007">
    <property type="protein sequence ID" value="KOF94244.1"/>
    <property type="molecule type" value="Genomic_DNA"/>
</dbReference>
<organism evidence="2">
    <name type="scientific">Octopus bimaculoides</name>
    <name type="common">California two-spotted octopus</name>
    <dbReference type="NCBI Taxonomy" id="37653"/>
    <lineage>
        <taxon>Eukaryota</taxon>
        <taxon>Metazoa</taxon>
        <taxon>Spiralia</taxon>
        <taxon>Lophotrochozoa</taxon>
        <taxon>Mollusca</taxon>
        <taxon>Cephalopoda</taxon>
        <taxon>Coleoidea</taxon>
        <taxon>Octopodiformes</taxon>
        <taxon>Octopoda</taxon>
        <taxon>Incirrata</taxon>
        <taxon>Octopodidae</taxon>
        <taxon>Octopus</taxon>
    </lineage>
</organism>